<keyword evidence="5" id="KW-0812">Transmembrane</keyword>
<dbReference type="SUPFAM" id="SSF52540">
    <property type="entry name" value="P-loop containing nucleoside triphosphate hydrolases"/>
    <property type="match status" value="1"/>
</dbReference>
<keyword evidence="1 3" id="KW-0547">Nucleotide-binding</keyword>
<dbReference type="Pfam" id="PF01580">
    <property type="entry name" value="FtsK_SpoIIIE"/>
    <property type="match status" value="1"/>
</dbReference>
<reference evidence="7" key="1">
    <citation type="submission" date="2022-06" db="EMBL/GenBank/DDBJ databases">
        <title>Aeoliella straminimaris, a novel planctomycete from sediments.</title>
        <authorList>
            <person name="Vitorino I.R."/>
            <person name="Lage O.M."/>
        </authorList>
    </citation>
    <scope>NUCLEOTIDE SEQUENCE</scope>
    <source>
        <strain evidence="7">ICT_H6.2</strain>
    </source>
</reference>
<feature type="binding site" evidence="3">
    <location>
        <begin position="772"/>
        <end position="779"/>
    </location>
    <ligand>
        <name>ATP</name>
        <dbReference type="ChEBI" id="CHEBI:30616"/>
    </ligand>
</feature>
<dbReference type="InterPro" id="IPR002543">
    <property type="entry name" value="FtsK_dom"/>
</dbReference>
<evidence type="ECO:0000256" key="5">
    <source>
        <dbReference type="SAM" id="Phobius"/>
    </source>
</evidence>
<evidence type="ECO:0000256" key="4">
    <source>
        <dbReference type="SAM" id="MobiDB-lite"/>
    </source>
</evidence>
<feature type="compositionally biased region" description="Basic and acidic residues" evidence="4">
    <location>
        <begin position="28"/>
        <end position="49"/>
    </location>
</feature>
<evidence type="ECO:0000259" key="6">
    <source>
        <dbReference type="PROSITE" id="PS50901"/>
    </source>
</evidence>
<dbReference type="PANTHER" id="PTHR22683">
    <property type="entry name" value="SPORULATION PROTEIN RELATED"/>
    <property type="match status" value="1"/>
</dbReference>
<evidence type="ECO:0000256" key="1">
    <source>
        <dbReference type="ARBA" id="ARBA00022741"/>
    </source>
</evidence>
<dbReference type="GO" id="GO:0005524">
    <property type="term" value="F:ATP binding"/>
    <property type="evidence" value="ECO:0007669"/>
    <property type="project" value="UniProtKB-UniRule"/>
</dbReference>
<evidence type="ECO:0000256" key="2">
    <source>
        <dbReference type="ARBA" id="ARBA00022840"/>
    </source>
</evidence>
<dbReference type="PROSITE" id="PS50901">
    <property type="entry name" value="FTSK"/>
    <property type="match status" value="1"/>
</dbReference>
<dbReference type="GO" id="GO:0003677">
    <property type="term" value="F:DNA binding"/>
    <property type="evidence" value="ECO:0007669"/>
    <property type="project" value="InterPro"/>
</dbReference>
<feature type="region of interest" description="Disordered" evidence="4">
    <location>
        <begin position="28"/>
        <end position="92"/>
    </location>
</feature>
<dbReference type="CDD" id="cd01127">
    <property type="entry name" value="TrwB_TraG_TraD_VirD4"/>
    <property type="match status" value="1"/>
</dbReference>
<feature type="domain" description="FtsK" evidence="6">
    <location>
        <begin position="752"/>
        <end position="950"/>
    </location>
</feature>
<evidence type="ECO:0000313" key="7">
    <source>
        <dbReference type="EMBL" id="MCO6046327.1"/>
    </source>
</evidence>
<dbReference type="InterPro" id="IPR027417">
    <property type="entry name" value="P-loop_NTPase"/>
</dbReference>
<dbReference type="RefSeq" id="WP_252854439.1">
    <property type="nucleotide sequence ID" value="NZ_JAMXLR010000072.1"/>
</dbReference>
<comment type="caution">
    <text evidence="7">The sequence shown here is derived from an EMBL/GenBank/DDBJ whole genome shotgun (WGS) entry which is preliminary data.</text>
</comment>
<dbReference type="EMBL" id="JAMXLR010000072">
    <property type="protein sequence ID" value="MCO6046327.1"/>
    <property type="molecule type" value="Genomic_DNA"/>
</dbReference>
<sequence>MLSTRRQLELMRDLQRLANQRQLEDERIAREHHQAKKAATDLHSKRTEQAESQYQQQTKDQESSHNDRVERLQSDYEQNRSQTQAEYKQIREQTESKYTTTVRTTKEDKKQAIWQSLAVFDASKNNPREALAATQQELAGQQGHIDQLHADVEEILAARRLWRPEFTSLAPPSRPAPEEVAKPKNVEVAKALIAERIESSRQLVSDLQSHRSSQLFEGFTPFALPFVVWLVLLVALGFVVGWANWPVWLVGSLLGAAILCGLGGFILYRRLLHWAKQSYVQFADQTSGARGAIDLAALVARDQSRLEAAQLIETRDNELAEAETTARTTLAEIESWKDSTLAEVNDKYPALLTQLKEDYQKNNAAAEAEHRTKMLELREQHDAVVQEAKVERDTALQAARERRDADWQAMRDAWFTGFKAIRNELDEMRQRCDVLFPNWNHTDYASWPKPTDPTEAIQFGQSVLDLTKVKHAVPSNPELRPEVTQFELPTLVTLREQPSLVASADGEGRAVAVELLQALMVRFLTAMPPGKVRFTICDPVSLGESFSSFMHLADHDEGLINGRIWSESRDIDEQLTRLTAHMETILQKYLRNEYASIHEYNDQAGEVAEPFQVLTISNFPHGFTDTAARRLLSLVAGGPRCGIYVLLSHDRKQRMPNDFAMDDLIAPSVFLDWVASAGRFVWRYPAFEQMPLTLPEPMKSEALVRLIKQAGKEAKDSIRVEVPFEVVAPEPEKLWTGTCDRELAIPVGRAGANRLQYVRLGKGTAQHLLVAGKTGSGKSTFLHALVTSGAMHFSPDELQFYLVDFKKGVEFKSYATHNLPHAMVIAIESEREFGLSVLERLDEELRRRGEKFREAGVQSLADYRADHPGEAMPRVLLVVDEFQELFVEDDKLAQEAGLLLDRLVRQGRAFGMHVLLGSQTLSGAYSLARSTLGQMAVRVALQCSEADAHLILSDERNQAARFLSRPGEAIYNDQNGLVSGNQPFQVVWLPDRERAQHLAEVDEARSRRGLAAHEAIVFEGNAPANPTTNVALAGLLAGEKSDAETTAGGQRPPTAWLGSAVAIKPPTSVLFAPHGGSNLLVVGQQPAAAIGVMSTAVISLAAAEPKAKFYVMDGTRPGEVGEGIWQRVTDAVGEAAEMVEQRNVPDMLQQVSSELTRRDDEGDDSASPVFLVIHNASRFRDLRKSEDDFSFSMDRDKPPAADKQLAEILKNGPQWGIHTLVWCDGYNAVTRLFDRLALREFEMRVVFQMSAADSSNLLDTPAASRLSPHRALVYNDETGEAEKFRPYGLPTDEWLDLASRGLQQREPVDKA</sequence>
<accession>A0A9X2FE18</accession>
<dbReference type="InterPro" id="IPR050206">
    <property type="entry name" value="FtsK/SpoIIIE/SftA"/>
</dbReference>
<evidence type="ECO:0000313" key="8">
    <source>
        <dbReference type="Proteomes" id="UP001155241"/>
    </source>
</evidence>
<dbReference type="PANTHER" id="PTHR22683:SF41">
    <property type="entry name" value="DNA TRANSLOCASE FTSK"/>
    <property type="match status" value="1"/>
</dbReference>
<protein>
    <submittedName>
        <fullName evidence="7">FtsK/SpoIIIE domain-containing protein</fullName>
    </submittedName>
</protein>
<gene>
    <name evidence="7" type="ORF">NG895_20705</name>
</gene>
<dbReference type="Proteomes" id="UP001155241">
    <property type="component" value="Unassembled WGS sequence"/>
</dbReference>
<name>A0A9X2FE18_9BACT</name>
<feature type="transmembrane region" description="Helical" evidence="5">
    <location>
        <begin position="219"/>
        <end position="242"/>
    </location>
</feature>
<organism evidence="7 8">
    <name type="scientific">Aeoliella straminimaris</name>
    <dbReference type="NCBI Taxonomy" id="2954799"/>
    <lineage>
        <taxon>Bacteria</taxon>
        <taxon>Pseudomonadati</taxon>
        <taxon>Planctomycetota</taxon>
        <taxon>Planctomycetia</taxon>
        <taxon>Pirellulales</taxon>
        <taxon>Lacipirellulaceae</taxon>
        <taxon>Aeoliella</taxon>
    </lineage>
</organism>
<feature type="transmembrane region" description="Helical" evidence="5">
    <location>
        <begin position="248"/>
        <end position="268"/>
    </location>
</feature>
<dbReference type="Gene3D" id="3.40.50.300">
    <property type="entry name" value="P-loop containing nucleotide triphosphate hydrolases"/>
    <property type="match status" value="3"/>
</dbReference>
<keyword evidence="5" id="KW-0472">Membrane</keyword>
<proteinExistence type="predicted"/>
<keyword evidence="8" id="KW-1185">Reference proteome</keyword>
<evidence type="ECO:0000256" key="3">
    <source>
        <dbReference type="PROSITE-ProRule" id="PRU00289"/>
    </source>
</evidence>
<feature type="compositionally biased region" description="Basic and acidic residues" evidence="4">
    <location>
        <begin position="59"/>
        <end position="78"/>
    </location>
</feature>
<keyword evidence="2 3" id="KW-0067">ATP-binding</keyword>
<keyword evidence="5" id="KW-1133">Transmembrane helix</keyword>